<dbReference type="SUPFAM" id="SSF51735">
    <property type="entry name" value="NAD(P)-binding Rossmann-fold domains"/>
    <property type="match status" value="1"/>
</dbReference>
<evidence type="ECO:0000256" key="5">
    <source>
        <dbReference type="ARBA" id="ARBA00022692"/>
    </source>
</evidence>
<dbReference type="PANTHER" id="PTHR46157">
    <property type="entry name" value="K(+) EFFLUX ANTIPORTER 3, CHLOROPLASTIC"/>
    <property type="match status" value="1"/>
</dbReference>
<evidence type="ECO:0000313" key="13">
    <source>
        <dbReference type="EMBL" id="SMA49114.1"/>
    </source>
</evidence>
<dbReference type="Gene3D" id="3.40.50.720">
    <property type="entry name" value="NAD(P)-binding Rossmann-like Domain"/>
    <property type="match status" value="1"/>
</dbReference>
<evidence type="ECO:0000256" key="4">
    <source>
        <dbReference type="ARBA" id="ARBA00022538"/>
    </source>
</evidence>
<keyword evidence="7 10" id="KW-1133">Transmembrane helix</keyword>
<keyword evidence="9 10" id="KW-0472">Membrane</keyword>
<keyword evidence="2" id="KW-0813">Transport</keyword>
<evidence type="ECO:0000256" key="9">
    <source>
        <dbReference type="ARBA" id="ARBA00023136"/>
    </source>
</evidence>
<dbReference type="GO" id="GO:1902600">
    <property type="term" value="P:proton transmembrane transport"/>
    <property type="evidence" value="ECO:0007669"/>
    <property type="project" value="InterPro"/>
</dbReference>
<evidence type="ECO:0000256" key="2">
    <source>
        <dbReference type="ARBA" id="ARBA00022448"/>
    </source>
</evidence>
<dbReference type="PANTHER" id="PTHR46157:SF4">
    <property type="entry name" value="K(+) EFFLUX ANTIPORTER 3, CHLOROPLASTIC"/>
    <property type="match status" value="1"/>
</dbReference>
<dbReference type="Proteomes" id="UP000196573">
    <property type="component" value="Unassembled WGS sequence"/>
</dbReference>
<dbReference type="PROSITE" id="PS51202">
    <property type="entry name" value="RCK_C"/>
    <property type="match status" value="1"/>
</dbReference>
<proteinExistence type="predicted"/>
<keyword evidence="4" id="KW-0633">Potassium transport</keyword>
<comment type="subcellular location">
    <subcellularLocation>
        <location evidence="1">Endomembrane system</location>
        <topology evidence="1">Multi-pass membrane protein</topology>
    </subcellularLocation>
</comment>
<name>A0A1X7APD7_9GAMM</name>
<dbReference type="Pfam" id="PF00999">
    <property type="entry name" value="Na_H_Exchanger"/>
    <property type="match status" value="1"/>
</dbReference>
<evidence type="ECO:0000256" key="3">
    <source>
        <dbReference type="ARBA" id="ARBA00022449"/>
    </source>
</evidence>
<evidence type="ECO:0000256" key="1">
    <source>
        <dbReference type="ARBA" id="ARBA00004127"/>
    </source>
</evidence>
<protein>
    <submittedName>
        <fullName evidence="13">Glutathione-regulated potassium-efflux system protein KefC</fullName>
    </submittedName>
</protein>
<keyword evidence="6" id="KW-0630">Potassium</keyword>
<reference evidence="13 14" key="1">
    <citation type="submission" date="2017-03" db="EMBL/GenBank/DDBJ databases">
        <authorList>
            <person name="Afonso C.L."/>
            <person name="Miller P.J."/>
            <person name="Scott M.A."/>
            <person name="Spackman E."/>
            <person name="Goraichik I."/>
            <person name="Dimitrov K.M."/>
            <person name="Suarez D.L."/>
            <person name="Swayne D.E."/>
        </authorList>
    </citation>
    <scope>NUCLEOTIDE SEQUENCE [LARGE SCALE GENOMIC DNA]</scope>
    <source>
        <strain evidence="13">SB41UT1</strain>
    </source>
</reference>
<evidence type="ECO:0000256" key="7">
    <source>
        <dbReference type="ARBA" id="ARBA00022989"/>
    </source>
</evidence>
<dbReference type="EMBL" id="FWPT01000007">
    <property type="protein sequence ID" value="SMA49114.1"/>
    <property type="molecule type" value="Genomic_DNA"/>
</dbReference>
<feature type="transmembrane region" description="Helical" evidence="10">
    <location>
        <begin position="176"/>
        <end position="198"/>
    </location>
</feature>
<dbReference type="InterPro" id="IPR036291">
    <property type="entry name" value="NAD(P)-bd_dom_sf"/>
</dbReference>
<feature type="transmembrane region" description="Helical" evidence="10">
    <location>
        <begin position="296"/>
        <end position="318"/>
    </location>
</feature>
<sequence>MDFGFFNQLLIIFSVSVFAIALFHRLRIPDTLAYLMVGIALGPTATGIIDTSFDITLLAEIGVVFLLFSLGLEFSLANVLAMRRIVFGLGGLQVMICTLLIGFCGLMLGFSPVGTLVMAAGLSLSSTAIVSKELTRRNELRSNHGQLAIGTLIFQDIAAVFFLILIPAMAGIGENSLAVSLLLSLGKGLGFVAFMVLFGRWVLPRMFHEIASTKSEELFVLSAIVVCLVAAWLTHLLDLSMALGGFVAGMMLGESHYRHQIETDIRPFRDILLGLFFVSVGLMLNLDLFLENWSMILLASLGLILFKATMIAMLAWFIQNNKKHAIRTGICLAQSGEFCFALVALAGQYGLLEMSTSSMILSITIVSMAATPLLIRYSGPLASRITQQKQSKEPKKAVDVISEQTCDVDRHILILGYGRVGQVISRFLREDNLPYVAIDDDPIHVREASRAGEPVFFGDCRRTELLQAAGLERARMVVICIDSSRAAQAALEGIRSINKTIPILVRTRDDNKMELLKQGGATEVVPEVLESSLVIVSHVLTMLGQPEFSIRQRIQSVRRERYDILHGFFFGQSETLRTQEGEDCELLQGITLADKAWAVGKTVAELPLDEAGIHLKRITRDGEELDIDEQLRLTVGDALLIKGTQKQIEQGEILLLRG</sequence>
<keyword evidence="3" id="KW-0050">Antiport</keyword>
<feature type="transmembrane region" description="Helical" evidence="10">
    <location>
        <begin position="147"/>
        <end position="170"/>
    </location>
</feature>
<dbReference type="RefSeq" id="WP_087111415.1">
    <property type="nucleotide sequence ID" value="NZ_CBCSCN010000007.1"/>
</dbReference>
<gene>
    <name evidence="13" type="primary">kefC_2</name>
    <name evidence="13" type="ORF">EHSB41UT_03062</name>
</gene>
<evidence type="ECO:0000259" key="12">
    <source>
        <dbReference type="PROSITE" id="PS51202"/>
    </source>
</evidence>
<dbReference type="InterPro" id="IPR036721">
    <property type="entry name" value="RCK_C_sf"/>
</dbReference>
<organism evidence="13 14">
    <name type="scientific">Parendozoicomonas haliclonae</name>
    <dbReference type="NCBI Taxonomy" id="1960125"/>
    <lineage>
        <taxon>Bacteria</taxon>
        <taxon>Pseudomonadati</taxon>
        <taxon>Pseudomonadota</taxon>
        <taxon>Gammaproteobacteria</taxon>
        <taxon>Oceanospirillales</taxon>
        <taxon>Endozoicomonadaceae</taxon>
        <taxon>Parendozoicomonas</taxon>
    </lineage>
</organism>
<evidence type="ECO:0000256" key="8">
    <source>
        <dbReference type="ARBA" id="ARBA00023065"/>
    </source>
</evidence>
<feature type="transmembrane region" description="Helical" evidence="10">
    <location>
        <begin position="116"/>
        <end position="135"/>
    </location>
</feature>
<feature type="transmembrane region" description="Helical" evidence="10">
    <location>
        <begin position="218"/>
        <end position="235"/>
    </location>
</feature>
<dbReference type="FunFam" id="3.40.50.720:FF:000036">
    <property type="entry name" value="Glutathione-regulated potassium-efflux system protein KefB"/>
    <property type="match status" value="1"/>
</dbReference>
<evidence type="ECO:0000256" key="10">
    <source>
        <dbReference type="SAM" id="Phobius"/>
    </source>
</evidence>
<feature type="transmembrane region" description="Helical" evidence="10">
    <location>
        <begin position="330"/>
        <end position="351"/>
    </location>
</feature>
<dbReference type="GO" id="GO:0006813">
    <property type="term" value="P:potassium ion transport"/>
    <property type="evidence" value="ECO:0007669"/>
    <property type="project" value="UniProtKB-KW"/>
</dbReference>
<accession>A0A1X7APD7</accession>
<dbReference type="GO" id="GO:0015297">
    <property type="term" value="F:antiporter activity"/>
    <property type="evidence" value="ECO:0007669"/>
    <property type="project" value="UniProtKB-KW"/>
</dbReference>
<dbReference type="Gene3D" id="3.30.70.1450">
    <property type="entry name" value="Regulator of K+ conductance, C-terminal domain"/>
    <property type="match status" value="1"/>
</dbReference>
<dbReference type="AlphaFoldDB" id="A0A1X7APD7"/>
<evidence type="ECO:0000256" key="6">
    <source>
        <dbReference type="ARBA" id="ARBA00022958"/>
    </source>
</evidence>
<dbReference type="SUPFAM" id="SSF116726">
    <property type="entry name" value="TrkA C-terminal domain-like"/>
    <property type="match status" value="1"/>
</dbReference>
<keyword evidence="8" id="KW-0406">Ion transport</keyword>
<dbReference type="InterPro" id="IPR038770">
    <property type="entry name" value="Na+/solute_symporter_sf"/>
</dbReference>
<feature type="domain" description="RCK N-terminal" evidence="11">
    <location>
        <begin position="409"/>
        <end position="526"/>
    </location>
</feature>
<dbReference type="InterPro" id="IPR003148">
    <property type="entry name" value="RCK_N"/>
</dbReference>
<dbReference type="InterPro" id="IPR006153">
    <property type="entry name" value="Cation/H_exchanger_TM"/>
</dbReference>
<evidence type="ECO:0000313" key="14">
    <source>
        <dbReference type="Proteomes" id="UP000196573"/>
    </source>
</evidence>
<dbReference type="Pfam" id="PF02080">
    <property type="entry name" value="TrkA_C"/>
    <property type="match status" value="1"/>
</dbReference>
<feature type="transmembrane region" description="Helical" evidence="10">
    <location>
        <begin position="55"/>
        <end position="74"/>
    </location>
</feature>
<feature type="transmembrane region" description="Helical" evidence="10">
    <location>
        <begin position="31"/>
        <end position="49"/>
    </location>
</feature>
<dbReference type="Pfam" id="PF02254">
    <property type="entry name" value="TrkA_N"/>
    <property type="match status" value="1"/>
</dbReference>
<evidence type="ECO:0000259" key="11">
    <source>
        <dbReference type="PROSITE" id="PS51201"/>
    </source>
</evidence>
<dbReference type="GO" id="GO:0012505">
    <property type="term" value="C:endomembrane system"/>
    <property type="evidence" value="ECO:0007669"/>
    <property type="project" value="UniProtKB-SubCell"/>
</dbReference>
<dbReference type="GO" id="GO:0008324">
    <property type="term" value="F:monoatomic cation transmembrane transporter activity"/>
    <property type="evidence" value="ECO:0007669"/>
    <property type="project" value="InterPro"/>
</dbReference>
<keyword evidence="5 10" id="KW-0812">Transmembrane</keyword>
<feature type="transmembrane region" description="Helical" evidence="10">
    <location>
        <begin position="86"/>
        <end position="110"/>
    </location>
</feature>
<feature type="transmembrane region" description="Helical" evidence="10">
    <location>
        <begin position="6"/>
        <end position="24"/>
    </location>
</feature>
<feature type="transmembrane region" description="Helical" evidence="10">
    <location>
        <begin position="241"/>
        <end position="259"/>
    </location>
</feature>
<feature type="transmembrane region" description="Helical" evidence="10">
    <location>
        <begin position="271"/>
        <end position="290"/>
    </location>
</feature>
<keyword evidence="14" id="KW-1185">Reference proteome</keyword>
<feature type="domain" description="RCK C-terminal" evidence="12">
    <location>
        <begin position="574"/>
        <end position="657"/>
    </location>
</feature>
<dbReference type="PROSITE" id="PS51201">
    <property type="entry name" value="RCK_N"/>
    <property type="match status" value="1"/>
</dbReference>
<dbReference type="Gene3D" id="1.20.1530.20">
    <property type="match status" value="1"/>
</dbReference>
<dbReference type="GO" id="GO:0005886">
    <property type="term" value="C:plasma membrane"/>
    <property type="evidence" value="ECO:0007669"/>
    <property type="project" value="TreeGrafter"/>
</dbReference>
<dbReference type="InterPro" id="IPR006037">
    <property type="entry name" value="RCK_C"/>
</dbReference>